<dbReference type="GO" id="GO:0016805">
    <property type="term" value="F:dipeptidase activity"/>
    <property type="evidence" value="ECO:0007669"/>
    <property type="project" value="InterPro"/>
</dbReference>
<dbReference type="Pfam" id="PF01546">
    <property type="entry name" value="Peptidase_M20"/>
    <property type="match status" value="1"/>
</dbReference>
<reference evidence="2" key="1">
    <citation type="submission" date="2020-05" db="EMBL/GenBank/DDBJ databases">
        <authorList>
            <person name="Chiriac C."/>
            <person name="Salcher M."/>
            <person name="Ghai R."/>
            <person name="Kavagutti S V."/>
        </authorList>
    </citation>
    <scope>NUCLEOTIDE SEQUENCE</scope>
</reference>
<dbReference type="EMBL" id="CAESGF010000007">
    <property type="protein sequence ID" value="CAB4363750.1"/>
    <property type="molecule type" value="Genomic_DNA"/>
</dbReference>
<dbReference type="NCBIfam" id="TIGR01891">
    <property type="entry name" value="amidohydrolases"/>
    <property type="match status" value="1"/>
</dbReference>
<dbReference type="EMBL" id="CAFBMT010000007">
    <property type="protein sequence ID" value="CAB4931205.1"/>
    <property type="molecule type" value="Genomic_DNA"/>
</dbReference>
<accession>A0A6J6R5Q9</accession>
<dbReference type="InterPro" id="IPR002933">
    <property type="entry name" value="Peptidase_M20"/>
</dbReference>
<proteinExistence type="predicted"/>
<name>A0A6J6R5Q9_9ZZZZ</name>
<dbReference type="SUPFAM" id="SSF55031">
    <property type="entry name" value="Bacterial exopeptidase dimerisation domain"/>
    <property type="match status" value="1"/>
</dbReference>
<dbReference type="InterPro" id="IPR036264">
    <property type="entry name" value="Bact_exopeptidase_dim_dom"/>
</dbReference>
<dbReference type="EMBL" id="CAFBIY010000018">
    <property type="protein sequence ID" value="CAB4847651.1"/>
    <property type="molecule type" value="Genomic_DNA"/>
</dbReference>
<organism evidence="2">
    <name type="scientific">freshwater metagenome</name>
    <dbReference type="NCBI Taxonomy" id="449393"/>
    <lineage>
        <taxon>unclassified sequences</taxon>
        <taxon>metagenomes</taxon>
        <taxon>ecological metagenomes</taxon>
    </lineage>
</organism>
<dbReference type="AlphaFoldDB" id="A0A6J6R5Q9"/>
<evidence type="ECO:0000313" key="2">
    <source>
        <dbReference type="EMBL" id="CAB4718366.1"/>
    </source>
</evidence>
<dbReference type="InterPro" id="IPR017439">
    <property type="entry name" value="Amidohydrolase"/>
</dbReference>
<dbReference type="CDD" id="cd05672">
    <property type="entry name" value="M20_ACY1L2-like"/>
    <property type="match status" value="1"/>
</dbReference>
<dbReference type="SUPFAM" id="SSF53187">
    <property type="entry name" value="Zn-dependent exopeptidases"/>
    <property type="match status" value="1"/>
</dbReference>
<dbReference type="PANTHER" id="PTHR30575">
    <property type="entry name" value="PEPTIDASE M20"/>
    <property type="match status" value="1"/>
</dbReference>
<gene>
    <name evidence="2" type="ORF">UFOPK2656_01136</name>
    <name evidence="3" type="ORF">UFOPK3267_00521</name>
    <name evidence="4" type="ORF">UFOPK3651_01488</name>
    <name evidence="1" type="ORF">UFOPK4189_01525</name>
</gene>
<dbReference type="FunFam" id="3.30.70.360:FF:000004">
    <property type="entry name" value="Peptidase M20 domain-containing protein 2"/>
    <property type="match status" value="1"/>
</dbReference>
<dbReference type="EMBL" id="CAEZYF010000005">
    <property type="protein sequence ID" value="CAB4718366.1"/>
    <property type="molecule type" value="Genomic_DNA"/>
</dbReference>
<dbReference type="Gene3D" id="3.40.630.10">
    <property type="entry name" value="Zn peptidases"/>
    <property type="match status" value="1"/>
</dbReference>
<evidence type="ECO:0000313" key="1">
    <source>
        <dbReference type="EMBL" id="CAB4363750.1"/>
    </source>
</evidence>
<dbReference type="Gene3D" id="3.30.70.360">
    <property type="match status" value="1"/>
</dbReference>
<dbReference type="PIRSF" id="PIRSF037226">
    <property type="entry name" value="Amidohydrolase_ACY1L2_prd"/>
    <property type="match status" value="1"/>
</dbReference>
<evidence type="ECO:0000313" key="4">
    <source>
        <dbReference type="EMBL" id="CAB4931205.1"/>
    </source>
</evidence>
<protein>
    <submittedName>
        <fullName evidence="2">Unannotated protein</fullName>
    </submittedName>
</protein>
<dbReference type="InterPro" id="IPR052030">
    <property type="entry name" value="Peptidase_M20/M20A_hydrolases"/>
</dbReference>
<sequence>MDTAALKQAVCDRVDELADRLLDASHQIHAHPELNYQEHFAHELLTNFLEREGVAPVRHAYDLETAFDSTVGSSGPAIAVLCEYDALPGVGHACGHNIIATAGLGAGLAAAFVAEQAGGRVRIMGTPAEEGGGGKVRMARKGAFDGLDAAMMVHPADADLLNMDCLAIQELLVEYHGLAAHAAAAPWEGRNALDAAVLGYMNVGAMRQHIRPDERVHGIITKGGEKPNIVPSAAASDWYVRAGTIASLQPLKHRVLTALDSAAVACGCTMSHEWVDNVYAEMVDNGPMVQAYVANAAAVGRTVLDPAATGRRVMGSTDMGNVSYLVPSIHPMIKVAPDGVPIHSLEFARWAVDEAGDRAVIDGAKAMAMTVVDLWASDTLRTQVRADFERRPSGVTVL</sequence>
<evidence type="ECO:0000313" key="3">
    <source>
        <dbReference type="EMBL" id="CAB4847651.1"/>
    </source>
</evidence>
<dbReference type="InterPro" id="IPR017144">
    <property type="entry name" value="Xaa-Arg_dipeptidase"/>
</dbReference>
<dbReference type="PANTHER" id="PTHR30575:SF0">
    <property type="entry name" value="XAA-ARG DIPEPTIDASE"/>
    <property type="match status" value="1"/>
</dbReference>